<evidence type="ECO:0008006" key="3">
    <source>
        <dbReference type="Google" id="ProtNLM"/>
    </source>
</evidence>
<comment type="caution">
    <text evidence="1">The sequence shown here is derived from an EMBL/GenBank/DDBJ whole genome shotgun (WGS) entry which is preliminary data.</text>
</comment>
<accession>A0ABQ6G166</accession>
<evidence type="ECO:0000313" key="2">
    <source>
        <dbReference type="Proteomes" id="UP001344906"/>
    </source>
</evidence>
<dbReference type="EMBL" id="BSRI01000002">
    <property type="protein sequence ID" value="GLV60265.1"/>
    <property type="molecule type" value="Genomic_DNA"/>
</dbReference>
<organism evidence="1 2">
    <name type="scientific">Dictyobacter halimunensis</name>
    <dbReference type="NCBI Taxonomy" id="3026934"/>
    <lineage>
        <taxon>Bacteria</taxon>
        <taxon>Bacillati</taxon>
        <taxon>Chloroflexota</taxon>
        <taxon>Ktedonobacteria</taxon>
        <taxon>Ktedonobacterales</taxon>
        <taxon>Dictyobacteraceae</taxon>
        <taxon>Dictyobacter</taxon>
    </lineage>
</organism>
<gene>
    <name evidence="1" type="ORF">KDH_70850</name>
</gene>
<reference evidence="1 2" key="1">
    <citation type="submission" date="2023-02" db="EMBL/GenBank/DDBJ databases">
        <title>Dictyobacter halimunensis sp. nov., a new member of the class Ktedonobacteria from forest soil in a geothermal area.</title>
        <authorList>
            <person name="Rachmania M.K."/>
            <person name="Ningsih F."/>
            <person name="Sakai Y."/>
            <person name="Yabe S."/>
            <person name="Yokota A."/>
            <person name="Sjamsuridzal W."/>
        </authorList>
    </citation>
    <scope>NUCLEOTIDE SEQUENCE [LARGE SCALE GENOMIC DNA]</scope>
    <source>
        <strain evidence="1 2">S3.2.2.5</strain>
    </source>
</reference>
<dbReference type="Proteomes" id="UP001344906">
    <property type="component" value="Unassembled WGS sequence"/>
</dbReference>
<evidence type="ECO:0000313" key="1">
    <source>
        <dbReference type="EMBL" id="GLV60265.1"/>
    </source>
</evidence>
<dbReference type="InterPro" id="IPR008930">
    <property type="entry name" value="Terpenoid_cyclase/PrenylTrfase"/>
</dbReference>
<sequence>MTLITTPLQQAQDFMLTNGRLLERQLFSYLFGDGTRELVLQALRAYQNADGGFGNALEPDKRCPDSQPQDVEFALHVLDVLGSLDDPLVQRACDYLDSITTPEGGVPFALPSVNAYPHAPWWTSDENPPASLNPTAAIVGLLLKHRVRHPWIERAAQFCWQAIAAIDTTEFHTLMPVLQFLEHAPERERANHELRRVAARLSQPGVIELDPQASGYVQKPLNWAPTPDSFCRRLFTDETIATHLDALARRQQADGGWPISWDTLSPAVAYEWRGRVTIEALSTLRAYQYNI</sequence>
<keyword evidence="2" id="KW-1185">Reference proteome</keyword>
<protein>
    <recommendedName>
        <fullName evidence="3">Squalene cyclase C-terminal domain-containing protein</fullName>
    </recommendedName>
</protein>
<dbReference type="SUPFAM" id="SSF48239">
    <property type="entry name" value="Terpenoid cyclases/Protein prenyltransferases"/>
    <property type="match status" value="1"/>
</dbReference>
<name>A0ABQ6G166_9CHLR</name>
<dbReference type="RefSeq" id="WP_338257282.1">
    <property type="nucleotide sequence ID" value="NZ_BSRI01000002.1"/>
</dbReference>
<proteinExistence type="predicted"/>
<dbReference type="Gene3D" id="1.50.10.20">
    <property type="match status" value="1"/>
</dbReference>